<dbReference type="InterPro" id="IPR003135">
    <property type="entry name" value="ATP-grasp_carboxylate-amine"/>
</dbReference>
<dbReference type="AlphaFoldDB" id="A0A146AX29"/>
<protein>
    <recommendedName>
        <fullName evidence="5 6">N5-carboxyaminoimidazole ribonucleotide synthase</fullName>
        <shortName evidence="5 6">N5-CAIR synthase</shortName>
        <ecNumber evidence="5 6">6.3.4.18</ecNumber>
    </recommendedName>
    <alternativeName>
        <fullName evidence="5 6">5-(carboxyamino)imidazole ribonucleotide synthetase</fullName>
    </alternativeName>
</protein>
<evidence type="ECO:0000256" key="1">
    <source>
        <dbReference type="ARBA" id="ARBA00022598"/>
    </source>
</evidence>
<dbReference type="EC" id="6.3.4.18" evidence="5 6"/>
<comment type="function">
    <text evidence="6">Catalyzes the ATP-dependent conversion of 5-aminoimidazole ribonucleotide (AIR) and HCO(3)- to N5-carboxyaminoimidazole ribonucleotide (N5-CAIR).</text>
</comment>
<sequence>MSRHANDTAQAVTPIPPGSWLGLLGGGQLGRMFCHAAQSMGYKVAVLDPGADGPAAMVADRHILAAYDDPDGLAELASLCQAVTTEFENVPSDSMHALSARCRVSPAAQAVAIVQDRIAEKAFIAAQGIDVAPHAAIRSAAELRAAPASLFPGILKVARLGYDGKGQARVSSLDEALEAFAGFGGVPCVLEALMSLDYEISVVLARGFDDQDVVFPVARNVHRDGILAVSTVADTSSHAQYYDAATHAARTIARGLGYYGVLCVEFFVLTDGKLVVNEIAPRPHNSGHYTMNACVTSQFEQQARAMAGLPLGSARLVAPAVMLNILGDIWFPDGAESPREPDWAAALAAAPEAKLHLYGKREARRGRKMGHINLVGETLDDARAAAARVADVLGMAAPE</sequence>
<dbReference type="Pfam" id="PF22660">
    <property type="entry name" value="RS_preATP-grasp-like"/>
    <property type="match status" value="1"/>
</dbReference>
<dbReference type="Pfam" id="PF17769">
    <property type="entry name" value="PurK_C"/>
    <property type="match status" value="1"/>
</dbReference>
<dbReference type="FunFam" id="3.30.1490.20:FF:000015">
    <property type="entry name" value="N5-carboxyaminoimidazole ribonucleotide synthase"/>
    <property type="match status" value="1"/>
</dbReference>
<dbReference type="InterPro" id="IPR011054">
    <property type="entry name" value="Rudment_hybrid_motif"/>
</dbReference>
<feature type="binding site" evidence="5">
    <location>
        <position position="156"/>
    </location>
    <ligand>
        <name>ATP</name>
        <dbReference type="ChEBI" id="CHEBI:30616"/>
    </ligand>
</feature>
<comment type="function">
    <text evidence="5">Catalyzes the ATP-dependent conversion of 5-aminoimidazole ribonucleotide (AIR) and HCO(3)(-) to N5-carboxyaminoimidazole ribonucleotide (N5-CAIR).</text>
</comment>
<dbReference type="NCBIfam" id="NF004679">
    <property type="entry name" value="PRK06019.1-5"/>
    <property type="match status" value="1"/>
</dbReference>
<dbReference type="OrthoDB" id="9804625at2"/>
<evidence type="ECO:0000313" key="8">
    <source>
        <dbReference type="EMBL" id="CZZ94398.1"/>
    </source>
</evidence>
<dbReference type="PANTHER" id="PTHR11609:SF5">
    <property type="entry name" value="PHOSPHORIBOSYLAMINOIMIDAZOLE CARBOXYLASE"/>
    <property type="match status" value="1"/>
</dbReference>
<dbReference type="PROSITE" id="PS50975">
    <property type="entry name" value="ATP_GRASP"/>
    <property type="match status" value="1"/>
</dbReference>
<accession>A0A146AX29</accession>
<gene>
    <name evidence="5 6 8" type="primary">purK</name>
    <name evidence="8" type="ORF">SAMEA1982600_00189</name>
</gene>
<dbReference type="GO" id="GO:0034028">
    <property type="term" value="F:5-(carboxyamino)imidazole ribonucleotide synthase activity"/>
    <property type="evidence" value="ECO:0007669"/>
    <property type="project" value="UniProtKB-UniRule"/>
</dbReference>
<dbReference type="GO" id="GO:0006189">
    <property type="term" value="P:'de novo' IMP biosynthetic process"/>
    <property type="evidence" value="ECO:0007669"/>
    <property type="project" value="UniProtKB-UniRule"/>
</dbReference>
<comment type="caution">
    <text evidence="5">Lacks conserved residue(s) required for the propagation of feature annotation.</text>
</comment>
<feature type="binding site" evidence="5">
    <location>
        <position position="222"/>
    </location>
    <ligand>
        <name>ATP</name>
        <dbReference type="ChEBI" id="CHEBI:30616"/>
    </ligand>
</feature>
<proteinExistence type="inferred from homology"/>
<dbReference type="Gene3D" id="3.30.470.20">
    <property type="entry name" value="ATP-grasp fold, B domain"/>
    <property type="match status" value="1"/>
</dbReference>
<dbReference type="GO" id="GO:0005524">
    <property type="term" value="F:ATP binding"/>
    <property type="evidence" value="ECO:0007669"/>
    <property type="project" value="UniProtKB-UniRule"/>
</dbReference>
<dbReference type="Proteomes" id="UP000077037">
    <property type="component" value="Unassembled WGS sequence"/>
</dbReference>
<dbReference type="InterPro" id="IPR040686">
    <property type="entry name" value="PurK_C"/>
</dbReference>
<evidence type="ECO:0000256" key="5">
    <source>
        <dbReference type="HAMAP-Rule" id="MF_01928"/>
    </source>
</evidence>
<keyword evidence="1 5" id="KW-0436">Ligase</keyword>
<dbReference type="InterPro" id="IPR005875">
    <property type="entry name" value="PurK"/>
</dbReference>
<dbReference type="GO" id="GO:0004638">
    <property type="term" value="F:phosphoribosylaminoimidazole carboxylase activity"/>
    <property type="evidence" value="ECO:0007669"/>
    <property type="project" value="InterPro"/>
</dbReference>
<feature type="binding site" evidence="5">
    <location>
        <begin position="277"/>
        <end position="278"/>
    </location>
    <ligand>
        <name>ATP</name>
        <dbReference type="ChEBI" id="CHEBI:30616"/>
    </ligand>
</feature>
<feature type="domain" description="ATP-grasp" evidence="7">
    <location>
        <begin position="121"/>
        <end position="307"/>
    </location>
</feature>
<reference evidence="8 9" key="1">
    <citation type="submission" date="2016-03" db="EMBL/GenBank/DDBJ databases">
        <authorList>
            <consortium name="Pathogen Informatics"/>
        </authorList>
    </citation>
    <scope>NUCLEOTIDE SEQUENCE [LARGE SCALE GENOMIC DNA]</scope>
    <source>
        <strain evidence="8 9">NCTC13364</strain>
    </source>
</reference>
<dbReference type="InterPro" id="IPR054350">
    <property type="entry name" value="PurT/PurK_preATP-grasp"/>
</dbReference>
<dbReference type="NCBIfam" id="NF004676">
    <property type="entry name" value="PRK06019.1-2"/>
    <property type="match status" value="1"/>
</dbReference>
<evidence type="ECO:0000256" key="2">
    <source>
        <dbReference type="ARBA" id="ARBA00022741"/>
    </source>
</evidence>
<dbReference type="Gene3D" id="3.30.1490.20">
    <property type="entry name" value="ATP-grasp fold, A domain"/>
    <property type="match status" value="1"/>
</dbReference>
<dbReference type="Gene3D" id="3.40.50.20">
    <property type="match status" value="1"/>
</dbReference>
<evidence type="ECO:0000313" key="9">
    <source>
        <dbReference type="Proteomes" id="UP000077037"/>
    </source>
</evidence>
<name>A0A146AX29_9BORD</name>
<dbReference type="Pfam" id="PF02222">
    <property type="entry name" value="ATP-grasp"/>
    <property type="match status" value="1"/>
</dbReference>
<feature type="binding site" evidence="5">
    <location>
        <begin position="161"/>
        <end position="167"/>
    </location>
    <ligand>
        <name>ATP</name>
        <dbReference type="ChEBI" id="CHEBI:30616"/>
    </ligand>
</feature>
<evidence type="ECO:0000256" key="6">
    <source>
        <dbReference type="RuleBase" id="RU361200"/>
    </source>
</evidence>
<dbReference type="NCBIfam" id="TIGR01161">
    <property type="entry name" value="purK"/>
    <property type="match status" value="1"/>
</dbReference>
<dbReference type="GO" id="GO:0005829">
    <property type="term" value="C:cytosol"/>
    <property type="evidence" value="ECO:0007669"/>
    <property type="project" value="TreeGrafter"/>
</dbReference>
<dbReference type="GO" id="GO:0046872">
    <property type="term" value="F:metal ion binding"/>
    <property type="evidence" value="ECO:0007669"/>
    <property type="project" value="InterPro"/>
</dbReference>
<feature type="binding site" evidence="5">
    <location>
        <position position="199"/>
    </location>
    <ligand>
        <name>ATP</name>
        <dbReference type="ChEBI" id="CHEBI:30616"/>
    </ligand>
</feature>
<comment type="subunit">
    <text evidence="5 6">Homodimer.</text>
</comment>
<dbReference type="NCBIfam" id="NF004677">
    <property type="entry name" value="PRK06019.1-3"/>
    <property type="match status" value="1"/>
</dbReference>
<evidence type="ECO:0000259" key="7">
    <source>
        <dbReference type="PROSITE" id="PS50975"/>
    </source>
</evidence>
<keyword evidence="4 5" id="KW-0067">ATP-binding</keyword>
<evidence type="ECO:0000256" key="3">
    <source>
        <dbReference type="ARBA" id="ARBA00022755"/>
    </source>
</evidence>
<dbReference type="InterPro" id="IPR016185">
    <property type="entry name" value="PreATP-grasp_dom_sf"/>
</dbReference>
<dbReference type="EMBL" id="FKBS01000002">
    <property type="protein sequence ID" value="CZZ94398.1"/>
    <property type="molecule type" value="Genomic_DNA"/>
</dbReference>
<keyword evidence="2 5" id="KW-0547">Nucleotide-binding</keyword>
<dbReference type="InterPro" id="IPR013815">
    <property type="entry name" value="ATP_grasp_subdomain_1"/>
</dbReference>
<dbReference type="UniPathway" id="UPA00074">
    <property type="reaction ID" value="UER00942"/>
</dbReference>
<dbReference type="SUPFAM" id="SSF56059">
    <property type="entry name" value="Glutathione synthetase ATP-binding domain-like"/>
    <property type="match status" value="1"/>
</dbReference>
<comment type="pathway">
    <text evidence="5 6">Purine metabolism; IMP biosynthesis via de novo pathway; 5-amino-1-(5-phospho-D-ribosyl)imidazole-4-carboxylate from 5-amino-1-(5-phospho-D-ribosyl)imidazole (N5-CAIR route): step 1/2.</text>
</comment>
<comment type="similarity">
    <text evidence="5 6">Belongs to the PurK/PurT family.</text>
</comment>
<dbReference type="SUPFAM" id="SSF51246">
    <property type="entry name" value="Rudiment single hybrid motif"/>
    <property type="match status" value="1"/>
</dbReference>
<keyword evidence="8" id="KW-0456">Lyase</keyword>
<dbReference type="PANTHER" id="PTHR11609">
    <property type="entry name" value="PURINE BIOSYNTHESIS PROTEIN 6/7, PUR6/7"/>
    <property type="match status" value="1"/>
</dbReference>
<organism evidence="8 9">
    <name type="scientific">Bordetella ansorpii</name>
    <dbReference type="NCBI Taxonomy" id="288768"/>
    <lineage>
        <taxon>Bacteria</taxon>
        <taxon>Pseudomonadati</taxon>
        <taxon>Pseudomonadota</taxon>
        <taxon>Betaproteobacteria</taxon>
        <taxon>Burkholderiales</taxon>
        <taxon>Alcaligenaceae</taxon>
        <taxon>Bordetella</taxon>
    </lineage>
</organism>
<keyword evidence="3 5" id="KW-0658">Purine biosynthesis</keyword>
<comment type="catalytic activity">
    <reaction evidence="5 6">
        <text>5-amino-1-(5-phospho-beta-D-ribosyl)imidazole + hydrogencarbonate + ATP = 5-carboxyamino-1-(5-phospho-D-ribosyl)imidazole + ADP + phosphate + 2 H(+)</text>
        <dbReference type="Rhea" id="RHEA:19317"/>
        <dbReference type="ChEBI" id="CHEBI:15378"/>
        <dbReference type="ChEBI" id="CHEBI:17544"/>
        <dbReference type="ChEBI" id="CHEBI:30616"/>
        <dbReference type="ChEBI" id="CHEBI:43474"/>
        <dbReference type="ChEBI" id="CHEBI:58730"/>
        <dbReference type="ChEBI" id="CHEBI:137981"/>
        <dbReference type="ChEBI" id="CHEBI:456216"/>
        <dbReference type="EC" id="6.3.4.18"/>
    </reaction>
</comment>
<dbReference type="RefSeq" id="WP_066406537.1">
    <property type="nucleotide sequence ID" value="NZ_FKBS01000002.1"/>
</dbReference>
<dbReference type="InterPro" id="IPR011761">
    <property type="entry name" value="ATP-grasp"/>
</dbReference>
<feature type="binding site" evidence="5">
    <location>
        <position position="117"/>
    </location>
    <ligand>
        <name>ATP</name>
        <dbReference type="ChEBI" id="CHEBI:30616"/>
    </ligand>
</feature>
<dbReference type="SUPFAM" id="SSF52440">
    <property type="entry name" value="PreATP-grasp domain"/>
    <property type="match status" value="1"/>
</dbReference>
<evidence type="ECO:0000256" key="4">
    <source>
        <dbReference type="ARBA" id="ARBA00022840"/>
    </source>
</evidence>
<dbReference type="HAMAP" id="MF_01928">
    <property type="entry name" value="PurK"/>
    <property type="match status" value="1"/>
</dbReference>